<dbReference type="AlphaFoldDB" id="A0AA41QBR3"/>
<keyword evidence="4" id="KW-0378">Hydrolase</keyword>
<dbReference type="GO" id="GO:0004180">
    <property type="term" value="F:carboxypeptidase activity"/>
    <property type="evidence" value="ECO:0007669"/>
    <property type="project" value="UniProtKB-KW"/>
</dbReference>
<accession>A0AA41QBR3</accession>
<protein>
    <submittedName>
        <fullName evidence="4">D-alanyl-D-alanine carboxypeptidase family protein</fullName>
    </submittedName>
</protein>
<evidence type="ECO:0000256" key="2">
    <source>
        <dbReference type="SAM" id="Phobius"/>
    </source>
</evidence>
<keyword evidence="4" id="KW-0121">Carboxypeptidase</keyword>
<keyword evidence="2" id="KW-1133">Transmembrane helix</keyword>
<feature type="compositionally biased region" description="Low complexity" evidence="1">
    <location>
        <begin position="9"/>
        <end position="30"/>
    </location>
</feature>
<feature type="region of interest" description="Disordered" evidence="1">
    <location>
        <begin position="1"/>
        <end position="44"/>
    </location>
</feature>
<keyword evidence="2" id="KW-0812">Transmembrane</keyword>
<evidence type="ECO:0000259" key="3">
    <source>
        <dbReference type="Pfam" id="PF02557"/>
    </source>
</evidence>
<organism evidence="4 5">
    <name type="scientific">Antribacter soli</name>
    <dbReference type="NCBI Taxonomy" id="2910976"/>
    <lineage>
        <taxon>Bacteria</taxon>
        <taxon>Bacillati</taxon>
        <taxon>Actinomycetota</taxon>
        <taxon>Actinomycetes</taxon>
        <taxon>Micrococcales</taxon>
        <taxon>Promicromonosporaceae</taxon>
        <taxon>Antribacter</taxon>
    </lineage>
</organism>
<dbReference type="RefSeq" id="WP_236088288.1">
    <property type="nucleotide sequence ID" value="NZ_JAKGSG010000022.1"/>
</dbReference>
<feature type="transmembrane region" description="Helical" evidence="2">
    <location>
        <begin position="46"/>
        <end position="67"/>
    </location>
</feature>
<reference evidence="4" key="1">
    <citation type="submission" date="2022-01" db="EMBL/GenBank/DDBJ databases">
        <title>Antribacter sp. nov., isolated from Guizhou of China.</title>
        <authorList>
            <person name="Chengliang C."/>
            <person name="Ya Z."/>
        </authorList>
    </citation>
    <scope>NUCLEOTIDE SEQUENCE</scope>
    <source>
        <strain evidence="4">KLBMP 9083</strain>
    </source>
</reference>
<gene>
    <name evidence="4" type="ORF">L1785_05950</name>
</gene>
<dbReference type="InterPro" id="IPR009045">
    <property type="entry name" value="Zn_M74/Hedgehog-like"/>
</dbReference>
<dbReference type="SUPFAM" id="SSF55166">
    <property type="entry name" value="Hedgehog/DD-peptidase"/>
    <property type="match status" value="1"/>
</dbReference>
<name>A0AA41QBR3_9MICO</name>
<sequence>MISQDTARPGPSDASATAGAGGPAPTSTPGEPSPPRRAAHRGSRRPALSVVTLVGALVLGLVAVAAVRGLREHRASELREARSAVGQMLDEATRAQEALREQVAAGEELLAASEGHVADDAGRVALTVALDAAAPFREAVPPAVPAPGTDEETLDGLREAADEVSAWAGQVALATRDLVAGVGRVRASQEAWQLARSVAALDAATARLDGSVEGAGWTLRWADRAGAPDDARASLAAAIDSGEARLGEAVDRIDREAVDAAVSTLTATRDELERAAWSARDTLATGGNGRYDRSELCSLGLNQDAQEQFLRCGAAEAWGRMSEEFAEEFGHPIPVEFAYRPYDVQLWAFAEYGAGRAAEPATSQHGWGAAVDLPEYGEYDYGQPKREWIAANGPRFGWDAPGWAQEDGGREEPWHFEFTG</sequence>
<keyword evidence="2" id="KW-0472">Membrane</keyword>
<dbReference type="Gene3D" id="3.30.1380.10">
    <property type="match status" value="1"/>
</dbReference>
<proteinExistence type="predicted"/>
<keyword evidence="5" id="KW-1185">Reference proteome</keyword>
<dbReference type="CDD" id="cd14814">
    <property type="entry name" value="Peptidase_M15"/>
    <property type="match status" value="1"/>
</dbReference>
<dbReference type="InterPro" id="IPR003709">
    <property type="entry name" value="VanY-like_core_dom"/>
</dbReference>
<evidence type="ECO:0000256" key="1">
    <source>
        <dbReference type="SAM" id="MobiDB-lite"/>
    </source>
</evidence>
<feature type="domain" description="D-alanyl-D-alanine carboxypeptidase-like core" evidence="3">
    <location>
        <begin position="310"/>
        <end position="420"/>
    </location>
</feature>
<keyword evidence="4" id="KW-0645">Protease</keyword>
<dbReference type="Proteomes" id="UP001165405">
    <property type="component" value="Unassembled WGS sequence"/>
</dbReference>
<dbReference type="EMBL" id="JAKGSG010000022">
    <property type="protein sequence ID" value="MCF4120514.1"/>
    <property type="molecule type" value="Genomic_DNA"/>
</dbReference>
<evidence type="ECO:0000313" key="5">
    <source>
        <dbReference type="Proteomes" id="UP001165405"/>
    </source>
</evidence>
<comment type="caution">
    <text evidence="4">The sequence shown here is derived from an EMBL/GenBank/DDBJ whole genome shotgun (WGS) entry which is preliminary data.</text>
</comment>
<dbReference type="GO" id="GO:0006508">
    <property type="term" value="P:proteolysis"/>
    <property type="evidence" value="ECO:0007669"/>
    <property type="project" value="InterPro"/>
</dbReference>
<dbReference type="Pfam" id="PF02557">
    <property type="entry name" value="VanY"/>
    <property type="match status" value="1"/>
</dbReference>
<evidence type="ECO:0000313" key="4">
    <source>
        <dbReference type="EMBL" id="MCF4120514.1"/>
    </source>
</evidence>